<keyword evidence="2" id="KW-1133">Transmembrane helix</keyword>
<dbReference type="Proteomes" id="UP000004057">
    <property type="component" value="Unassembled WGS sequence"/>
</dbReference>
<dbReference type="EMBL" id="AGBZ02000004">
    <property type="protein sequence ID" value="KAI92063.1"/>
    <property type="molecule type" value="Genomic_DNA"/>
</dbReference>
<evidence type="ECO:0000256" key="1">
    <source>
        <dbReference type="SAM" id="MobiDB-lite"/>
    </source>
</evidence>
<feature type="region of interest" description="Disordered" evidence="1">
    <location>
        <begin position="206"/>
        <end position="274"/>
    </location>
</feature>
<proteinExistence type="predicted"/>
<name>A0AAI9X0G6_SPIME</name>
<evidence type="ECO:0000313" key="4">
    <source>
        <dbReference type="Proteomes" id="UP000004057"/>
    </source>
</evidence>
<comment type="caution">
    <text evidence="3">The sequence shown here is derived from an EMBL/GenBank/DDBJ whole genome shotgun (WGS) entry which is preliminary data.</text>
</comment>
<keyword evidence="2" id="KW-0472">Membrane</keyword>
<reference evidence="3 4" key="1">
    <citation type="journal article" date="2012" name="J. Proteome Res.">
        <title>Application of Spiroplasma melliferum proteogenomic profiling for the discovery of virulence factors and pathogenicity mechanisms in host-associated spiroplasmas.</title>
        <authorList>
            <person name="Alexeev D."/>
            <person name="Kostrjukova E."/>
            <person name="Aliper A."/>
            <person name="Popenko A."/>
            <person name="Bazaleev N."/>
            <person name="Tyakht A."/>
            <person name="Selezneva O."/>
            <person name="Akopian T."/>
            <person name="Prichodko E."/>
            <person name="Kondratov I."/>
            <person name="Chukin M."/>
            <person name="Demina I."/>
            <person name="Galyamina M."/>
            <person name="Kamashev D."/>
            <person name="Vanyushkina A."/>
            <person name="Ladygina V."/>
            <person name="Levitskii S."/>
            <person name="Lazarev V."/>
            <person name="Govorun V."/>
        </authorList>
    </citation>
    <scope>NUCLEOTIDE SEQUENCE [LARGE SCALE GENOMIC DNA]</scope>
    <source>
        <strain evidence="3 4">KC3</strain>
    </source>
</reference>
<accession>A0AAI9X0G6</accession>
<feature type="compositionally biased region" description="Polar residues" evidence="1">
    <location>
        <begin position="215"/>
        <end position="242"/>
    </location>
</feature>
<protein>
    <recommendedName>
        <fullName evidence="5">Transmembrane protein</fullName>
    </recommendedName>
</protein>
<dbReference type="AlphaFoldDB" id="A0AAI9X0G6"/>
<sequence length="509" mass="58914">MCQNSKKGHNSNCHNNCRIHHPNFFNYYQYPIFPSYGCGTPPLIQYSIPQQPYPPLFSQYQYSPIIQYPMPGPQPNQSLPLGQPYQYNPYNVGQNFNNLANNARINDNFQYQPVREDYYLSPYNSRIPLGTERYYNDFRRPISSLSAEEEYNWAVHISDILDEFIGRHRSRPKSNFDEYQNLKQTLDTSLRHLKEAEALNQKLVNAWEKKDKETNPTSAADDTSNNGPMNLPTDNNDSTLLKQKTDQSDALNEKNVSPIIASSEPEKSSSLTEENVEDKFNFLDFEEDSDNNFNPEDDAHSFFFNDEEFKEADSPEKKDNDISKNDNDVNNIAAEDIHDFLGVKSPDFDLMESNPEIIETNVLDEELKFVDIDKVKDTKPVFWTYKDYTIKTSLGEKRASEIYPKIFDEYGHLKMDHFEAMAQFGVTEKQYDQLIENFYRAKENKTKKIKKNEFGVVVKSKFNVKAFWITMGILGVILLLIAITVILYFTVPSVAEGINTITAKIKKIF</sequence>
<keyword evidence="2" id="KW-0812">Transmembrane</keyword>
<gene>
    <name evidence="3" type="ORF">SPM_004820</name>
</gene>
<dbReference type="RefSeq" id="WP_004028403.1">
    <property type="nucleotide sequence ID" value="NZ_AGBZ02000004.1"/>
</dbReference>
<organism evidence="3 4">
    <name type="scientific">Spiroplasma melliferum KC3</name>
    <dbReference type="NCBI Taxonomy" id="570509"/>
    <lineage>
        <taxon>Bacteria</taxon>
        <taxon>Bacillati</taxon>
        <taxon>Mycoplasmatota</taxon>
        <taxon>Mollicutes</taxon>
        <taxon>Entomoplasmatales</taxon>
        <taxon>Spiroplasmataceae</taxon>
        <taxon>Spiroplasma</taxon>
    </lineage>
</organism>
<evidence type="ECO:0008006" key="5">
    <source>
        <dbReference type="Google" id="ProtNLM"/>
    </source>
</evidence>
<feature type="transmembrane region" description="Helical" evidence="2">
    <location>
        <begin position="466"/>
        <end position="489"/>
    </location>
</feature>
<evidence type="ECO:0000313" key="3">
    <source>
        <dbReference type="EMBL" id="KAI92063.1"/>
    </source>
</evidence>
<evidence type="ECO:0000256" key="2">
    <source>
        <dbReference type="SAM" id="Phobius"/>
    </source>
</evidence>